<reference evidence="2" key="1">
    <citation type="submission" date="2018-01" db="EMBL/GenBank/DDBJ databases">
        <authorList>
            <person name="Mao J.F."/>
        </authorList>
    </citation>
    <scope>NUCLEOTIDE SEQUENCE</scope>
    <source>
        <strain evidence="2">Huo1</strain>
        <tissue evidence="2">Leaf</tissue>
    </source>
</reference>
<protein>
    <submittedName>
        <fullName evidence="2">Uncharacterized protein</fullName>
    </submittedName>
</protein>
<reference evidence="2" key="2">
    <citation type="submission" date="2020-08" db="EMBL/GenBank/DDBJ databases">
        <title>Plant Genome Project.</title>
        <authorList>
            <person name="Zhang R.-G."/>
        </authorList>
    </citation>
    <scope>NUCLEOTIDE SEQUENCE</scope>
    <source>
        <strain evidence="2">Huo1</strain>
        <tissue evidence="2">Leaf</tissue>
    </source>
</reference>
<feature type="compositionally biased region" description="Basic and acidic residues" evidence="1">
    <location>
        <begin position="213"/>
        <end position="232"/>
    </location>
</feature>
<dbReference type="EMBL" id="PNBA02000007">
    <property type="protein sequence ID" value="KAG6418598.1"/>
    <property type="molecule type" value="Genomic_DNA"/>
</dbReference>
<gene>
    <name evidence="2" type="ORF">SASPL_120802</name>
</gene>
<dbReference type="AlphaFoldDB" id="A0A8X8XRF8"/>
<evidence type="ECO:0000256" key="1">
    <source>
        <dbReference type="SAM" id="MobiDB-lite"/>
    </source>
</evidence>
<organism evidence="2">
    <name type="scientific">Salvia splendens</name>
    <name type="common">Scarlet sage</name>
    <dbReference type="NCBI Taxonomy" id="180675"/>
    <lineage>
        <taxon>Eukaryota</taxon>
        <taxon>Viridiplantae</taxon>
        <taxon>Streptophyta</taxon>
        <taxon>Embryophyta</taxon>
        <taxon>Tracheophyta</taxon>
        <taxon>Spermatophyta</taxon>
        <taxon>Magnoliopsida</taxon>
        <taxon>eudicotyledons</taxon>
        <taxon>Gunneridae</taxon>
        <taxon>Pentapetalae</taxon>
        <taxon>asterids</taxon>
        <taxon>lamiids</taxon>
        <taxon>Lamiales</taxon>
        <taxon>Lamiaceae</taxon>
        <taxon>Nepetoideae</taxon>
        <taxon>Mentheae</taxon>
        <taxon>Salviinae</taxon>
        <taxon>Salvia</taxon>
        <taxon>Salvia subgen. Calosphace</taxon>
        <taxon>core Calosphace</taxon>
    </lineage>
</organism>
<name>A0A8X8XRF8_SALSN</name>
<dbReference type="Proteomes" id="UP000298416">
    <property type="component" value="Unassembled WGS sequence"/>
</dbReference>
<sequence>MFQRVLCPSPMDSSTIGDWILIGAIGFPYRKLWFLSLLIVGQRFSRLHGGIDPSSCRVRSTGKRYRDLTEESFMANRIVSHTESIVVTCGNCASMLEPFPSSPSALDTPALAFEHILASLARLEARMDALERRSAIAQPPPWPDPDPPYTDWNLGRGNSARERPMMTAAKAVTQQPLLGFGGPSSRGQCYGTSFGEPYDPSGETSRGRQPTSWDDKKRKQDHVIDRGDDPKPKTKKAYLLEIAKKYNNV</sequence>
<proteinExistence type="predicted"/>
<feature type="compositionally biased region" description="Polar residues" evidence="1">
    <location>
        <begin position="202"/>
        <end position="212"/>
    </location>
</feature>
<comment type="caution">
    <text evidence="2">The sequence shown here is derived from an EMBL/GenBank/DDBJ whole genome shotgun (WGS) entry which is preliminary data.</text>
</comment>
<accession>A0A8X8XRF8</accession>
<evidence type="ECO:0000313" key="3">
    <source>
        <dbReference type="Proteomes" id="UP000298416"/>
    </source>
</evidence>
<feature type="region of interest" description="Disordered" evidence="1">
    <location>
        <begin position="176"/>
        <end position="236"/>
    </location>
</feature>
<keyword evidence="3" id="KW-1185">Reference proteome</keyword>
<evidence type="ECO:0000313" key="2">
    <source>
        <dbReference type="EMBL" id="KAG6418598.1"/>
    </source>
</evidence>